<protein>
    <recommendedName>
        <fullName evidence="9">mRNA export factor GLE1</fullName>
    </recommendedName>
    <alternativeName>
        <fullName evidence="10">Nucleoporin GLE1</fullName>
    </alternativeName>
</protein>
<gene>
    <name evidence="13" type="ORF">P8C59_006129</name>
</gene>
<evidence type="ECO:0000256" key="11">
    <source>
        <dbReference type="SAM" id="Coils"/>
    </source>
</evidence>
<dbReference type="AlphaFoldDB" id="A0AAD9I6Y1"/>
<dbReference type="PANTHER" id="PTHR12960">
    <property type="entry name" value="GLE-1-RELATED"/>
    <property type="match status" value="1"/>
</dbReference>
<evidence type="ECO:0000313" key="14">
    <source>
        <dbReference type="Proteomes" id="UP001217918"/>
    </source>
</evidence>
<evidence type="ECO:0000256" key="10">
    <source>
        <dbReference type="ARBA" id="ARBA00029983"/>
    </source>
</evidence>
<dbReference type="EMBL" id="JAQQPM010000005">
    <property type="protein sequence ID" value="KAK2071725.1"/>
    <property type="molecule type" value="Genomic_DNA"/>
</dbReference>
<feature type="region of interest" description="Disordered" evidence="12">
    <location>
        <begin position="1"/>
        <end position="32"/>
    </location>
</feature>
<keyword evidence="5" id="KW-0653">Protein transport</keyword>
<feature type="coiled-coil region" evidence="11">
    <location>
        <begin position="34"/>
        <end position="105"/>
    </location>
</feature>
<feature type="compositionally biased region" description="Pro residues" evidence="12">
    <location>
        <begin position="129"/>
        <end position="145"/>
    </location>
</feature>
<dbReference type="Proteomes" id="UP001217918">
    <property type="component" value="Unassembled WGS sequence"/>
</dbReference>
<dbReference type="GO" id="GO:0000822">
    <property type="term" value="F:inositol hexakisphosphate binding"/>
    <property type="evidence" value="ECO:0007669"/>
    <property type="project" value="TreeGrafter"/>
</dbReference>
<feature type="compositionally biased region" description="Low complexity" evidence="12">
    <location>
        <begin position="156"/>
        <end position="184"/>
    </location>
</feature>
<dbReference type="InterPro" id="IPR038506">
    <property type="entry name" value="GLE1-like_sf"/>
</dbReference>
<keyword evidence="11" id="KW-0175">Coiled coil</keyword>
<evidence type="ECO:0000256" key="6">
    <source>
        <dbReference type="ARBA" id="ARBA00023010"/>
    </source>
</evidence>
<dbReference type="InterPro" id="IPR012476">
    <property type="entry name" value="GLE1"/>
</dbReference>
<keyword evidence="7" id="KW-0906">Nuclear pore complex</keyword>
<reference evidence="13" key="1">
    <citation type="journal article" date="2023" name="Mol. Plant Microbe Interact.">
        <title>Elucidating the Obligate Nature and Biological Capacity of an Invasive Fungal Corn Pathogen.</title>
        <authorList>
            <person name="MacCready J.S."/>
            <person name="Roggenkamp E.M."/>
            <person name="Gdanetz K."/>
            <person name="Chilvers M.I."/>
        </authorList>
    </citation>
    <scope>NUCLEOTIDE SEQUENCE</scope>
    <source>
        <strain evidence="13">PM02</strain>
    </source>
</reference>
<evidence type="ECO:0000256" key="3">
    <source>
        <dbReference type="ARBA" id="ARBA00022448"/>
    </source>
</evidence>
<evidence type="ECO:0000313" key="13">
    <source>
        <dbReference type="EMBL" id="KAK2071725.1"/>
    </source>
</evidence>
<dbReference type="PANTHER" id="PTHR12960:SF0">
    <property type="entry name" value="MRNA EXPORT FACTOR GLE1"/>
    <property type="match status" value="1"/>
</dbReference>
<dbReference type="GO" id="GO:0005737">
    <property type="term" value="C:cytoplasm"/>
    <property type="evidence" value="ECO:0007669"/>
    <property type="project" value="TreeGrafter"/>
</dbReference>
<keyword evidence="14" id="KW-1185">Reference proteome</keyword>
<dbReference type="GO" id="GO:0016973">
    <property type="term" value="P:poly(A)+ mRNA export from nucleus"/>
    <property type="evidence" value="ECO:0007669"/>
    <property type="project" value="InterPro"/>
</dbReference>
<evidence type="ECO:0000256" key="2">
    <source>
        <dbReference type="ARBA" id="ARBA00011056"/>
    </source>
</evidence>
<evidence type="ECO:0000256" key="1">
    <source>
        <dbReference type="ARBA" id="ARBA00004567"/>
    </source>
</evidence>
<keyword evidence="8" id="KW-0539">Nucleus</keyword>
<keyword evidence="4" id="KW-0509">mRNA transport</keyword>
<dbReference type="Gene3D" id="1.25.40.510">
    <property type="entry name" value="GLE1-like"/>
    <property type="match status" value="1"/>
</dbReference>
<keyword evidence="3" id="KW-0813">Transport</keyword>
<sequence length="554" mass="61099">MAQSSPARPRSHLYSSPRSVISEVLGEGKSRNSLDRNLAAIQRQKQQSDALREECNRILERVQLEEQRQRLLEQQRDLDEQREEIEKQQRQLQDHQKQEEERIRREQALAEDRLRLLKLQQHKVEIPASPTPPSNPVQAPAPTPAAPTTSINAANQTAPQPGPQQHQTAPQPAQQQPVSVPHAATSSTQPANAAAGGGNAHASTGPPMMQLNGNATATHLAQRAAEDPRMDYVGEADRYTQIHANLKELRHSMADQARVNPAVRGRMGDMRREIRKCVGQLTAGVGKNRIQQASILGVLREALHNPMQSLMVDPSIFILEPREPVNGAVHNGLLPSIFLYILNILSKSAILQFVNEAGARPETADPVGVILASTFSEPDFQWRGGPLVDILLAKFRLVCPVLFGLNGNEKTVEGRARLGWRLDRVSNRFVPEQTHMDRMTGLAAGFAALSLRNFRKVSTTKSNPYPPRNYWMALARIVNTPPKDVSNTQCVVLKGMIENYESKFIEAYGNAAIAALRLALVDFPGSVQVRSAAVSSLEVLASVLKRDTGLELGQ</sequence>
<dbReference type="GO" id="GO:0015031">
    <property type="term" value="P:protein transport"/>
    <property type="evidence" value="ECO:0007669"/>
    <property type="project" value="UniProtKB-KW"/>
</dbReference>
<evidence type="ECO:0000256" key="5">
    <source>
        <dbReference type="ARBA" id="ARBA00022927"/>
    </source>
</evidence>
<keyword evidence="6" id="KW-0811">Translocation</keyword>
<comment type="caution">
    <text evidence="13">The sequence shown here is derived from an EMBL/GenBank/DDBJ whole genome shotgun (WGS) entry which is preliminary data.</text>
</comment>
<dbReference type="GO" id="GO:0031369">
    <property type="term" value="F:translation initiation factor binding"/>
    <property type="evidence" value="ECO:0007669"/>
    <property type="project" value="TreeGrafter"/>
</dbReference>
<evidence type="ECO:0000256" key="12">
    <source>
        <dbReference type="SAM" id="MobiDB-lite"/>
    </source>
</evidence>
<organism evidence="13 14">
    <name type="scientific">Phyllachora maydis</name>
    <dbReference type="NCBI Taxonomy" id="1825666"/>
    <lineage>
        <taxon>Eukaryota</taxon>
        <taxon>Fungi</taxon>
        <taxon>Dikarya</taxon>
        <taxon>Ascomycota</taxon>
        <taxon>Pezizomycotina</taxon>
        <taxon>Sordariomycetes</taxon>
        <taxon>Sordariomycetidae</taxon>
        <taxon>Phyllachorales</taxon>
        <taxon>Phyllachoraceae</taxon>
        <taxon>Phyllachora</taxon>
    </lineage>
</organism>
<comment type="subcellular location">
    <subcellularLocation>
        <location evidence="1">Nucleus</location>
        <location evidence="1">Nuclear pore complex</location>
    </subcellularLocation>
</comment>
<evidence type="ECO:0000256" key="8">
    <source>
        <dbReference type="ARBA" id="ARBA00023242"/>
    </source>
</evidence>
<evidence type="ECO:0000256" key="4">
    <source>
        <dbReference type="ARBA" id="ARBA00022816"/>
    </source>
</evidence>
<proteinExistence type="inferred from homology"/>
<dbReference type="GO" id="GO:0044614">
    <property type="term" value="C:nuclear pore cytoplasmic filaments"/>
    <property type="evidence" value="ECO:0007669"/>
    <property type="project" value="TreeGrafter"/>
</dbReference>
<feature type="region of interest" description="Disordered" evidence="12">
    <location>
        <begin position="125"/>
        <end position="212"/>
    </location>
</feature>
<name>A0AAD9I6Y1_9PEZI</name>
<evidence type="ECO:0000256" key="7">
    <source>
        <dbReference type="ARBA" id="ARBA00023132"/>
    </source>
</evidence>
<dbReference type="Pfam" id="PF07817">
    <property type="entry name" value="GLE1"/>
    <property type="match status" value="1"/>
</dbReference>
<evidence type="ECO:0000256" key="9">
    <source>
        <dbReference type="ARBA" id="ARBA00026227"/>
    </source>
</evidence>
<dbReference type="GO" id="GO:0005543">
    <property type="term" value="F:phospholipid binding"/>
    <property type="evidence" value="ECO:0007669"/>
    <property type="project" value="TreeGrafter"/>
</dbReference>
<comment type="similarity">
    <text evidence="2">Belongs to the GLE1 family.</text>
</comment>
<accession>A0AAD9I6Y1</accession>